<comment type="function">
    <text evidence="5">Required for the activity of the bacterial periplasmic transport system of putrescine.</text>
</comment>
<keyword evidence="2 5" id="KW-0813">Transport</keyword>
<dbReference type="Pfam" id="PF13416">
    <property type="entry name" value="SBP_bac_8"/>
    <property type="match status" value="1"/>
</dbReference>
<evidence type="ECO:0000256" key="1">
    <source>
        <dbReference type="ARBA" id="ARBA00004418"/>
    </source>
</evidence>
<dbReference type="PRINTS" id="PR00909">
    <property type="entry name" value="SPERMDNBNDNG"/>
</dbReference>
<keyword evidence="4 5" id="KW-0574">Periplasm</keyword>
<dbReference type="CDD" id="cd13659">
    <property type="entry name" value="PBP2_PotF"/>
    <property type="match status" value="1"/>
</dbReference>
<accession>A0A139SW46</accession>
<dbReference type="GO" id="GO:0042597">
    <property type="term" value="C:periplasmic space"/>
    <property type="evidence" value="ECO:0007669"/>
    <property type="project" value="UniProtKB-SubCell"/>
</dbReference>
<evidence type="ECO:0000256" key="6">
    <source>
        <dbReference type="SAM" id="SignalP"/>
    </source>
</evidence>
<dbReference type="GO" id="GO:0015846">
    <property type="term" value="P:polyamine transport"/>
    <property type="evidence" value="ECO:0007669"/>
    <property type="project" value="InterPro"/>
</dbReference>
<proteinExistence type="inferred from homology"/>
<dbReference type="OrthoDB" id="9769319at2"/>
<name>A0A139SW46_9GAMM</name>
<dbReference type="PANTHER" id="PTHR30222:SF12">
    <property type="entry name" value="NORSPERMIDINE SENSOR"/>
    <property type="match status" value="1"/>
</dbReference>
<feature type="chain" id="PRO_5007299521" description="Putrescine-binding periplasmic protein" evidence="6">
    <location>
        <begin position="24"/>
        <end position="368"/>
    </location>
</feature>
<evidence type="ECO:0000256" key="4">
    <source>
        <dbReference type="ARBA" id="ARBA00022764"/>
    </source>
</evidence>
<gene>
    <name evidence="7" type="ORF">AXE65_11815</name>
</gene>
<dbReference type="PIRSF" id="PIRSF019574">
    <property type="entry name" value="Periplasmic_polyamine_BP"/>
    <property type="match status" value="1"/>
</dbReference>
<dbReference type="GO" id="GO:0019808">
    <property type="term" value="F:polyamine binding"/>
    <property type="evidence" value="ECO:0007669"/>
    <property type="project" value="InterPro"/>
</dbReference>
<dbReference type="RefSeq" id="WP_068388323.1">
    <property type="nucleotide sequence ID" value="NZ_LSZO01000067.1"/>
</dbReference>
<keyword evidence="3 6" id="KW-0732">Signal</keyword>
<dbReference type="SUPFAM" id="SSF53850">
    <property type="entry name" value="Periplasmic binding protein-like II"/>
    <property type="match status" value="1"/>
</dbReference>
<sequence>MKVFGKTLLALSVAGLMTTAAQAQDLHVYSWSDYIAEGPEGTVAQFEKETGIKVTYDTYDSNEALEAKLFAGKSGYDVVVPSNSFYARQVKAGIYTKLDKSKIPNWDNQDPAMLKLFGGSDDEGNQYGAPYMWGTLGIGYNPDLVKAALGDNAPVNSWDLVFKVENIEKLKCGVAFLDSPTEVLPAALHYLGFNPHSIDKKELQAAEDLLLKIRPYITYFHSSRYINDIADGNLCVMATAYSGDIAIARERAEEAGGKVKIEYNVPKEGSGAFYDVLAIPADAPHKDAAHAWINFNLKPEIAAANTNAVFFSNINTKATEFVDEAIRNDPGTYPPAEIMAKIYTIRSDYPDSALRTMTRSWTKIKSGR</sequence>
<comment type="similarity">
    <text evidence="5">Belongs to the bacterial solute-binding protein PotD/PotF family.</text>
</comment>
<organism evidence="7 8">
    <name type="scientific">Ventosimonas gracilis</name>
    <dbReference type="NCBI Taxonomy" id="1680762"/>
    <lineage>
        <taxon>Bacteria</taxon>
        <taxon>Pseudomonadati</taxon>
        <taxon>Pseudomonadota</taxon>
        <taxon>Gammaproteobacteria</taxon>
        <taxon>Pseudomonadales</taxon>
        <taxon>Ventosimonadaceae</taxon>
        <taxon>Ventosimonas</taxon>
    </lineage>
</organism>
<dbReference type="InterPro" id="IPR006059">
    <property type="entry name" value="SBP"/>
</dbReference>
<evidence type="ECO:0000256" key="2">
    <source>
        <dbReference type="ARBA" id="ARBA00022448"/>
    </source>
</evidence>
<evidence type="ECO:0000313" key="7">
    <source>
        <dbReference type="EMBL" id="KXU38817.1"/>
    </source>
</evidence>
<feature type="signal peptide" evidence="6">
    <location>
        <begin position="1"/>
        <end position="23"/>
    </location>
</feature>
<reference evidence="7 8" key="1">
    <citation type="submission" date="2016-02" db="EMBL/GenBank/DDBJ databases">
        <authorList>
            <person name="Wen L."/>
            <person name="He K."/>
            <person name="Yang H."/>
        </authorList>
    </citation>
    <scope>NUCLEOTIDE SEQUENCE [LARGE SCALE GENOMIC DNA]</scope>
    <source>
        <strain evidence="7 8">CV58</strain>
    </source>
</reference>
<comment type="subcellular location">
    <subcellularLocation>
        <location evidence="1 5">Periplasm</location>
    </subcellularLocation>
</comment>
<dbReference type="PANTHER" id="PTHR30222">
    <property type="entry name" value="SPERMIDINE/PUTRESCINE-BINDING PERIPLASMIC PROTEIN"/>
    <property type="match status" value="1"/>
</dbReference>
<dbReference type="Gene3D" id="3.40.190.10">
    <property type="entry name" value="Periplasmic binding protein-like II"/>
    <property type="match status" value="2"/>
</dbReference>
<dbReference type="EMBL" id="LSZO01000067">
    <property type="protein sequence ID" value="KXU38817.1"/>
    <property type="molecule type" value="Genomic_DNA"/>
</dbReference>
<evidence type="ECO:0000256" key="5">
    <source>
        <dbReference type="PIRNR" id="PIRNR019574"/>
    </source>
</evidence>
<dbReference type="InterPro" id="IPR001188">
    <property type="entry name" value="Sperm_putr-bd"/>
</dbReference>
<comment type="caution">
    <text evidence="7">The sequence shown here is derived from an EMBL/GenBank/DDBJ whole genome shotgun (WGS) entry which is preliminary data.</text>
</comment>
<dbReference type="AlphaFoldDB" id="A0A139SW46"/>
<evidence type="ECO:0000313" key="8">
    <source>
        <dbReference type="Proteomes" id="UP000072660"/>
    </source>
</evidence>
<keyword evidence="8" id="KW-1185">Reference proteome</keyword>
<evidence type="ECO:0000256" key="3">
    <source>
        <dbReference type="ARBA" id="ARBA00022729"/>
    </source>
</evidence>
<dbReference type="Proteomes" id="UP000072660">
    <property type="component" value="Unassembled WGS sequence"/>
</dbReference>
<protein>
    <recommendedName>
        <fullName evidence="5">Putrescine-binding periplasmic protein</fullName>
    </recommendedName>
</protein>